<dbReference type="CDD" id="cd20267">
    <property type="entry name" value="Complex1_LYR_LYRM7"/>
    <property type="match status" value="1"/>
</dbReference>
<dbReference type="EMBL" id="MU128926">
    <property type="protein sequence ID" value="KAF9518179.1"/>
    <property type="molecule type" value="Genomic_DNA"/>
</dbReference>
<evidence type="ECO:0000259" key="6">
    <source>
        <dbReference type="Pfam" id="PF00472"/>
    </source>
</evidence>
<feature type="compositionally biased region" description="Basic residues" evidence="5">
    <location>
        <begin position="237"/>
        <end position="253"/>
    </location>
</feature>
<dbReference type="Gene3D" id="3.30.160.20">
    <property type="match status" value="1"/>
</dbReference>
<evidence type="ECO:0000256" key="2">
    <source>
        <dbReference type="ARBA" id="ARBA00010835"/>
    </source>
</evidence>
<dbReference type="InterPro" id="IPR045853">
    <property type="entry name" value="Pep_chain_release_fac_I_sf"/>
</dbReference>
<organism evidence="7 8">
    <name type="scientific">Hydnum rufescens UP504</name>
    <dbReference type="NCBI Taxonomy" id="1448309"/>
    <lineage>
        <taxon>Eukaryota</taxon>
        <taxon>Fungi</taxon>
        <taxon>Dikarya</taxon>
        <taxon>Basidiomycota</taxon>
        <taxon>Agaricomycotina</taxon>
        <taxon>Agaricomycetes</taxon>
        <taxon>Cantharellales</taxon>
        <taxon>Hydnaceae</taxon>
        <taxon>Hydnum</taxon>
    </lineage>
</organism>
<dbReference type="GO" id="GO:0032543">
    <property type="term" value="P:mitochondrial translation"/>
    <property type="evidence" value="ECO:0007669"/>
    <property type="project" value="UniProtKB-ARBA"/>
</dbReference>
<keyword evidence="4" id="KW-0496">Mitochondrion</keyword>
<accession>A0A9P6B5N0</accession>
<dbReference type="InterPro" id="IPR052405">
    <property type="entry name" value="Mito_Transl_Release_Factor"/>
</dbReference>
<dbReference type="PANTHER" id="PTHR46203">
    <property type="entry name" value="PROBABLE PEPTIDE CHAIN RELEASE FACTOR C12ORF65"/>
    <property type="match status" value="1"/>
</dbReference>
<dbReference type="GO" id="GO:0005739">
    <property type="term" value="C:mitochondrion"/>
    <property type="evidence" value="ECO:0007669"/>
    <property type="project" value="UniProtKB-SubCell"/>
</dbReference>
<proteinExistence type="inferred from homology"/>
<evidence type="ECO:0000256" key="1">
    <source>
        <dbReference type="ARBA" id="ARBA00004173"/>
    </source>
</evidence>
<sequence>MTGLSPFLLSRGRSAYRTLLRSARLAFDGDRRVLLAFRAKVRSDFETDPSIGDEATYKAQLTHALEVASILRHNLAQGENNGKGDVWKLKWREDLELGDNSSIKKHTGTKTVKIDEGTIAYSKINPPERSESQARQKMFPSLRSLLKAHKKREVPRIKDEDIEETFIRGSGPGGQAINKTKSNVSLLHKPSGIRVTCQYSRSLEHNRKTARRILKERLDQIANPGLSKEQVRWAKVRERKRRRERKAAKKLAKKLAEMGR</sequence>
<name>A0A9P6B5N0_9AGAM</name>
<dbReference type="SUPFAM" id="SSF75620">
    <property type="entry name" value="Release factor"/>
    <property type="match status" value="1"/>
</dbReference>
<evidence type="ECO:0000256" key="5">
    <source>
        <dbReference type="SAM" id="MobiDB-lite"/>
    </source>
</evidence>
<protein>
    <recommendedName>
        <fullName evidence="6">Prokaryotic-type class I peptide chain release factors domain-containing protein</fullName>
    </recommendedName>
</protein>
<feature type="region of interest" description="Disordered" evidence="5">
    <location>
        <begin position="232"/>
        <end position="260"/>
    </location>
</feature>
<evidence type="ECO:0000256" key="3">
    <source>
        <dbReference type="ARBA" id="ARBA00022946"/>
    </source>
</evidence>
<dbReference type="Proteomes" id="UP000886523">
    <property type="component" value="Unassembled WGS sequence"/>
</dbReference>
<dbReference type="GO" id="GO:0003747">
    <property type="term" value="F:translation release factor activity"/>
    <property type="evidence" value="ECO:0007669"/>
    <property type="project" value="InterPro"/>
</dbReference>
<feature type="domain" description="Prokaryotic-type class I peptide chain release factors" evidence="6">
    <location>
        <begin position="156"/>
        <end position="245"/>
    </location>
</feature>
<dbReference type="InterPro" id="IPR045298">
    <property type="entry name" value="Complex1_LYR_LYRM7"/>
</dbReference>
<dbReference type="OrthoDB" id="277888at2759"/>
<dbReference type="Pfam" id="PF00472">
    <property type="entry name" value="RF-1"/>
    <property type="match status" value="1"/>
</dbReference>
<evidence type="ECO:0000313" key="7">
    <source>
        <dbReference type="EMBL" id="KAF9518179.1"/>
    </source>
</evidence>
<evidence type="ECO:0000256" key="4">
    <source>
        <dbReference type="ARBA" id="ARBA00023128"/>
    </source>
</evidence>
<gene>
    <name evidence="7" type="ORF">BS47DRAFT_1338435</name>
</gene>
<dbReference type="GO" id="GO:0034551">
    <property type="term" value="P:mitochondrial respiratory chain complex III assembly"/>
    <property type="evidence" value="ECO:0007669"/>
    <property type="project" value="InterPro"/>
</dbReference>
<reference evidence="7" key="1">
    <citation type="journal article" date="2020" name="Nat. Commun.">
        <title>Large-scale genome sequencing of mycorrhizal fungi provides insights into the early evolution of symbiotic traits.</title>
        <authorList>
            <person name="Miyauchi S."/>
            <person name="Kiss E."/>
            <person name="Kuo A."/>
            <person name="Drula E."/>
            <person name="Kohler A."/>
            <person name="Sanchez-Garcia M."/>
            <person name="Morin E."/>
            <person name="Andreopoulos B."/>
            <person name="Barry K.W."/>
            <person name="Bonito G."/>
            <person name="Buee M."/>
            <person name="Carver A."/>
            <person name="Chen C."/>
            <person name="Cichocki N."/>
            <person name="Clum A."/>
            <person name="Culley D."/>
            <person name="Crous P.W."/>
            <person name="Fauchery L."/>
            <person name="Girlanda M."/>
            <person name="Hayes R.D."/>
            <person name="Keri Z."/>
            <person name="LaButti K."/>
            <person name="Lipzen A."/>
            <person name="Lombard V."/>
            <person name="Magnuson J."/>
            <person name="Maillard F."/>
            <person name="Murat C."/>
            <person name="Nolan M."/>
            <person name="Ohm R.A."/>
            <person name="Pangilinan J."/>
            <person name="Pereira M.F."/>
            <person name="Perotto S."/>
            <person name="Peter M."/>
            <person name="Pfister S."/>
            <person name="Riley R."/>
            <person name="Sitrit Y."/>
            <person name="Stielow J.B."/>
            <person name="Szollosi G."/>
            <person name="Zifcakova L."/>
            <person name="Stursova M."/>
            <person name="Spatafora J.W."/>
            <person name="Tedersoo L."/>
            <person name="Vaario L.M."/>
            <person name="Yamada A."/>
            <person name="Yan M."/>
            <person name="Wang P."/>
            <person name="Xu J."/>
            <person name="Bruns T."/>
            <person name="Baldrian P."/>
            <person name="Vilgalys R."/>
            <person name="Dunand C."/>
            <person name="Henrissat B."/>
            <person name="Grigoriev I.V."/>
            <person name="Hibbett D."/>
            <person name="Nagy L.G."/>
            <person name="Martin F.M."/>
        </authorList>
    </citation>
    <scope>NUCLEOTIDE SEQUENCE</scope>
    <source>
        <strain evidence="7">UP504</strain>
    </source>
</reference>
<keyword evidence="3" id="KW-0809">Transit peptide</keyword>
<evidence type="ECO:0000313" key="8">
    <source>
        <dbReference type="Proteomes" id="UP000886523"/>
    </source>
</evidence>
<comment type="similarity">
    <text evidence="2">Belongs to the prokaryotic/mitochondrial release factor family.</text>
</comment>
<dbReference type="PANTHER" id="PTHR46203:SF1">
    <property type="entry name" value="MITOCHONDRIAL TRANSLATION RELEASE FACTOR IN RESCUE"/>
    <property type="match status" value="1"/>
</dbReference>
<dbReference type="InterPro" id="IPR000352">
    <property type="entry name" value="Pep_chain_release_fac_I"/>
</dbReference>
<dbReference type="AlphaFoldDB" id="A0A9P6B5N0"/>
<keyword evidence="8" id="KW-1185">Reference proteome</keyword>
<comment type="caution">
    <text evidence="7">The sequence shown here is derived from an EMBL/GenBank/DDBJ whole genome shotgun (WGS) entry which is preliminary data.</text>
</comment>
<comment type="subcellular location">
    <subcellularLocation>
        <location evidence="1">Mitochondrion</location>
    </subcellularLocation>
</comment>